<reference evidence="7" key="4">
    <citation type="submission" date="2022-09" db="EMBL/GenBank/DDBJ databases">
        <title>Rouxiella aceris sp. nov., isolated from tree sap and emended description of the genus Rhouxiella.</title>
        <authorList>
            <person name="Kim I.S."/>
        </authorList>
    </citation>
    <scope>NUCLEOTIDE SEQUENCE</scope>
    <source>
        <strain evidence="7">SAP-2</strain>
    </source>
</reference>
<dbReference type="InterPro" id="IPR000847">
    <property type="entry name" value="LysR_HTH_N"/>
</dbReference>
<dbReference type="InterPro" id="IPR036388">
    <property type="entry name" value="WH-like_DNA-bd_sf"/>
</dbReference>
<proteinExistence type="inferred from homology"/>
<keyword evidence="5" id="KW-0804">Transcription</keyword>
<evidence type="ECO:0000259" key="6">
    <source>
        <dbReference type="PROSITE" id="PS50931"/>
    </source>
</evidence>
<dbReference type="GO" id="GO:0006351">
    <property type="term" value="P:DNA-templated transcription"/>
    <property type="evidence" value="ECO:0007669"/>
    <property type="project" value="TreeGrafter"/>
</dbReference>
<dbReference type="InterPro" id="IPR036390">
    <property type="entry name" value="WH_DNA-bd_sf"/>
</dbReference>
<evidence type="ECO:0000256" key="2">
    <source>
        <dbReference type="ARBA" id="ARBA00022491"/>
    </source>
</evidence>
<dbReference type="RefSeq" id="WP_055774207.1">
    <property type="nucleotide sequence ID" value="NZ_CBCSCF010000007.1"/>
</dbReference>
<comment type="caution">
    <text evidence="7">The sequence shown here is derived from an EMBL/GenBank/DDBJ whole genome shotgun (WGS) entry which is preliminary data.</text>
</comment>
<dbReference type="Gene3D" id="1.10.10.10">
    <property type="entry name" value="Winged helix-like DNA-binding domain superfamily/Winged helix DNA-binding domain"/>
    <property type="match status" value="1"/>
</dbReference>
<evidence type="ECO:0000313" key="7">
    <source>
        <dbReference type="EMBL" id="MBF6639460.1"/>
    </source>
</evidence>
<dbReference type="PANTHER" id="PTHR30537:SF72">
    <property type="entry name" value="LYSR FAMILY TRANSCRIPTIONAL REGULATOR"/>
    <property type="match status" value="1"/>
</dbReference>
<keyword evidence="3" id="KW-0805">Transcription regulation</keyword>
<dbReference type="GO" id="GO:0003700">
    <property type="term" value="F:DNA-binding transcription factor activity"/>
    <property type="evidence" value="ECO:0007669"/>
    <property type="project" value="InterPro"/>
</dbReference>
<dbReference type="CDD" id="cd08472">
    <property type="entry name" value="PBP2_CrgA_like_3"/>
    <property type="match status" value="1"/>
</dbReference>
<dbReference type="Pfam" id="PF00126">
    <property type="entry name" value="HTH_1"/>
    <property type="match status" value="1"/>
</dbReference>
<organism evidence="7 10">
    <name type="scientific">Rouxiella silvae</name>
    <dbReference type="NCBI Taxonomy" id="1646373"/>
    <lineage>
        <taxon>Bacteria</taxon>
        <taxon>Pseudomonadati</taxon>
        <taxon>Pseudomonadota</taxon>
        <taxon>Gammaproteobacteria</taxon>
        <taxon>Enterobacterales</taxon>
        <taxon>Yersiniaceae</taxon>
        <taxon>Rouxiella</taxon>
    </lineage>
</organism>
<dbReference type="EMBL" id="MRWD01000030">
    <property type="protein sequence ID" value="ORJ20762.1"/>
    <property type="molecule type" value="Genomic_DNA"/>
</dbReference>
<dbReference type="AlphaFoldDB" id="A0AA40X6L5"/>
<reference evidence="8" key="1">
    <citation type="submission" date="2016-12" db="EMBL/GenBank/DDBJ databases">
        <authorList>
            <person name="Le Fleche-Mateos A."/>
        </authorList>
    </citation>
    <scope>NUCLEOTIDE SEQUENCE</scope>
    <source>
        <strain evidence="8">213</strain>
    </source>
</reference>
<dbReference type="Pfam" id="PF03466">
    <property type="entry name" value="LysR_substrate"/>
    <property type="match status" value="1"/>
</dbReference>
<keyword evidence="4" id="KW-0238">DNA-binding</keyword>
<dbReference type="PANTHER" id="PTHR30537">
    <property type="entry name" value="HTH-TYPE TRANSCRIPTIONAL REGULATOR"/>
    <property type="match status" value="1"/>
</dbReference>
<name>A0AA40X6L5_9GAMM</name>
<evidence type="ECO:0000313" key="9">
    <source>
        <dbReference type="Proteomes" id="UP000192722"/>
    </source>
</evidence>
<reference evidence="7" key="3">
    <citation type="submission" date="2020-11" db="EMBL/GenBank/DDBJ databases">
        <authorList>
            <person name="Lee S.D."/>
        </authorList>
    </citation>
    <scope>NUCLEOTIDE SEQUENCE</scope>
    <source>
        <strain evidence="7">SAP-2</strain>
    </source>
</reference>
<dbReference type="Gene3D" id="3.40.190.290">
    <property type="match status" value="1"/>
</dbReference>
<dbReference type="InterPro" id="IPR005119">
    <property type="entry name" value="LysR_subst-bd"/>
</dbReference>
<evidence type="ECO:0000313" key="10">
    <source>
        <dbReference type="Proteomes" id="UP000705283"/>
    </source>
</evidence>
<dbReference type="Proteomes" id="UP000192722">
    <property type="component" value="Unassembled WGS sequence"/>
</dbReference>
<keyword evidence="2" id="KW-0678">Repressor</keyword>
<feature type="domain" description="HTH lysR-type" evidence="6">
    <location>
        <begin position="1"/>
        <end position="59"/>
    </location>
</feature>
<dbReference type="GO" id="GO:0043565">
    <property type="term" value="F:sequence-specific DNA binding"/>
    <property type="evidence" value="ECO:0007669"/>
    <property type="project" value="TreeGrafter"/>
</dbReference>
<dbReference type="EMBL" id="JADMKS010000011">
    <property type="protein sequence ID" value="MBF6639460.1"/>
    <property type="molecule type" value="Genomic_DNA"/>
</dbReference>
<dbReference type="Proteomes" id="UP000705283">
    <property type="component" value="Unassembled WGS sequence"/>
</dbReference>
<keyword evidence="9" id="KW-1185">Reference proteome</keyword>
<evidence type="ECO:0000256" key="4">
    <source>
        <dbReference type="ARBA" id="ARBA00023125"/>
    </source>
</evidence>
<accession>A0AA40X6L5</accession>
<reference evidence="8 9" key="2">
    <citation type="journal article" date="2017" name="Int. J. Syst. Evol. Microbiol.">
        <title>Rouxiella badensis sp. nov. and Rouxiella silvae sp. nov. isolated from peat bog soil in Germany and emendation of the genus description.</title>
        <authorList>
            <person name="Le Fleche-Mateos A."/>
            <person name="Kugler J.H."/>
            <person name="Hansen S.H."/>
            <person name="Syldatk C."/>
            <person name="Hausmann R."/>
            <person name="Lomprez F."/>
            <person name="Vandenbogaert M."/>
            <person name="Manuguerra J.C."/>
            <person name="Grimont P.A."/>
        </authorList>
    </citation>
    <scope>NUCLEOTIDE SEQUENCE [LARGE SCALE GENOMIC DNA]</scope>
    <source>
        <strain evidence="8 9">213</strain>
    </source>
</reference>
<dbReference type="FunFam" id="1.10.10.10:FF:000001">
    <property type="entry name" value="LysR family transcriptional regulator"/>
    <property type="match status" value="1"/>
</dbReference>
<sequence length="298" mass="33315">MDKLDSMRLFTRVVELRSFTRAAEDLNLKRSTVTDAIKQLETRLNVRLLQRTTRHVSSTLDGEAYYQRCLRILAEVEEAEMAFAGARPKGLLRIDVNSAIARNFIFPGLESFLVRHPEMTLAISEGDRLVDLVREGIDCVIRAGELKDSDMVARSLGHFQEVTCASPHYVKKFGLPDTLDALQRHHQMVGFHSSASGNILPLTFYVEGEERIINLPTSVSVTGSESMKEAARQGLGIIQVPHYGVAADLAQGTLVPILPQFPAGSMPVSLLYPRNRQLSPRVRVFIDWMVQAFSMHNV</sequence>
<evidence type="ECO:0000313" key="8">
    <source>
        <dbReference type="EMBL" id="ORJ20762.1"/>
    </source>
</evidence>
<comment type="similarity">
    <text evidence="1">Belongs to the LysR transcriptional regulatory family.</text>
</comment>
<gene>
    <name evidence="8" type="ORF">BS639_13540</name>
    <name evidence="7" type="ORF">ITX54_22610</name>
</gene>
<evidence type="ECO:0000256" key="1">
    <source>
        <dbReference type="ARBA" id="ARBA00009437"/>
    </source>
</evidence>
<dbReference type="SUPFAM" id="SSF46785">
    <property type="entry name" value="Winged helix' DNA-binding domain"/>
    <property type="match status" value="1"/>
</dbReference>
<evidence type="ECO:0000256" key="5">
    <source>
        <dbReference type="ARBA" id="ARBA00023163"/>
    </source>
</evidence>
<dbReference type="InterPro" id="IPR058163">
    <property type="entry name" value="LysR-type_TF_proteobact-type"/>
</dbReference>
<protein>
    <submittedName>
        <fullName evidence="7">LysR family transcriptional regulator</fullName>
    </submittedName>
</protein>
<dbReference type="SUPFAM" id="SSF53850">
    <property type="entry name" value="Periplasmic binding protein-like II"/>
    <property type="match status" value="1"/>
</dbReference>
<evidence type="ECO:0000256" key="3">
    <source>
        <dbReference type="ARBA" id="ARBA00023015"/>
    </source>
</evidence>
<dbReference type="PROSITE" id="PS50931">
    <property type="entry name" value="HTH_LYSR"/>
    <property type="match status" value="1"/>
</dbReference>